<dbReference type="InterPro" id="IPR017441">
    <property type="entry name" value="Protein_kinase_ATP_BS"/>
</dbReference>
<dbReference type="PROSITE" id="PS00107">
    <property type="entry name" value="PROTEIN_KINASE_ATP"/>
    <property type="match status" value="1"/>
</dbReference>
<dbReference type="PROSITE" id="PS50011">
    <property type="entry name" value="PROTEIN_KINASE_DOM"/>
    <property type="match status" value="1"/>
</dbReference>
<organism evidence="14">
    <name type="scientific">Notodromas monacha</name>
    <dbReference type="NCBI Taxonomy" id="399045"/>
    <lineage>
        <taxon>Eukaryota</taxon>
        <taxon>Metazoa</taxon>
        <taxon>Ecdysozoa</taxon>
        <taxon>Arthropoda</taxon>
        <taxon>Crustacea</taxon>
        <taxon>Oligostraca</taxon>
        <taxon>Ostracoda</taxon>
        <taxon>Podocopa</taxon>
        <taxon>Podocopida</taxon>
        <taxon>Cypridocopina</taxon>
        <taxon>Cypridoidea</taxon>
        <taxon>Cyprididae</taxon>
        <taxon>Notodromas</taxon>
    </lineage>
</organism>
<keyword evidence="6" id="KW-0418">Kinase</keyword>
<dbReference type="AlphaFoldDB" id="A0A7R9GI09"/>
<dbReference type="GO" id="GO:0005524">
    <property type="term" value="F:ATP binding"/>
    <property type="evidence" value="ECO:0007669"/>
    <property type="project" value="UniProtKB-UniRule"/>
</dbReference>
<evidence type="ECO:0000256" key="12">
    <source>
        <dbReference type="SAM" id="MobiDB-lite"/>
    </source>
</evidence>
<evidence type="ECO:0000256" key="6">
    <source>
        <dbReference type="ARBA" id="ARBA00022777"/>
    </source>
</evidence>
<reference evidence="14" key="1">
    <citation type="submission" date="2020-11" db="EMBL/GenBank/DDBJ databases">
        <authorList>
            <person name="Tran Van P."/>
        </authorList>
    </citation>
    <scope>NUCLEOTIDE SEQUENCE</scope>
</reference>
<gene>
    <name evidence="14" type="ORF">NMOB1V02_LOCUS10830</name>
</gene>
<keyword evidence="15" id="KW-1185">Reference proteome</keyword>
<dbReference type="Gene3D" id="1.10.510.10">
    <property type="entry name" value="Transferase(Phosphotransferase) domain 1"/>
    <property type="match status" value="1"/>
</dbReference>
<comment type="catalytic activity">
    <reaction evidence="8">
        <text>L-threonyl-[protein] + ATP = O-phospho-L-threonyl-[protein] + ADP + H(+)</text>
        <dbReference type="Rhea" id="RHEA:46608"/>
        <dbReference type="Rhea" id="RHEA-COMP:11060"/>
        <dbReference type="Rhea" id="RHEA-COMP:11605"/>
        <dbReference type="ChEBI" id="CHEBI:15378"/>
        <dbReference type="ChEBI" id="CHEBI:30013"/>
        <dbReference type="ChEBI" id="CHEBI:30616"/>
        <dbReference type="ChEBI" id="CHEBI:61977"/>
        <dbReference type="ChEBI" id="CHEBI:456216"/>
        <dbReference type="EC" id="2.7.11.1"/>
    </reaction>
</comment>
<evidence type="ECO:0000256" key="2">
    <source>
        <dbReference type="ARBA" id="ARBA00012513"/>
    </source>
</evidence>
<sequence length="498" mass="54993">MTEFVDGWNIVGVLGEGAFGDVKLLECPDQGSFVAMKCVDMGRHPGAAADVRKEIAVHRLLDHRNVLKYIGHRTVGPVDYIFLEYAPNGELFDRIEPDIGMAVPMARRLFGELLCGLEYLHGRGIAHRDIKPENLLLGVGDTLKISDFGLATVFRHHGRERLLDRACGTLPYAAPEVLSGGPYRGDHADLWSAGIVLVAMLTGELPWDKADVETSPEFAAWTGLDTGRLPPLLCRLEPDALCLVRAMLCAKPEARLKLQAVLSSRWMRVKDLSVLNVAVGTDCDDLDGDDMKDRIKRPRRLTCSQPVADVALLQSPVRALLPCSTQPNSNLLLDSQQCLATQQSSAPLHLILRRMTRFVVPCDVDETLSLLERVAAAQGMIAHRLSMTNVANASNTVPMPPSATVVGRDRRNARLELRVTVLAQENEADQTELRGKQDEDEDVEKENRSRSSNTKARCLLDFRLSRGDGLEFKRTFLRLKEGFAKLAAPIRSAVAWPS</sequence>
<comment type="similarity">
    <text evidence="1">Belongs to the protein kinase superfamily. CAMK Ser/Thr protein kinase family. NIM1 subfamily.</text>
</comment>
<feature type="binding site" evidence="10">
    <location>
        <position position="37"/>
    </location>
    <ligand>
        <name>ATP</name>
        <dbReference type="ChEBI" id="CHEBI:30616"/>
    </ligand>
</feature>
<accession>A0A7R9GI09</accession>
<feature type="domain" description="Protein kinase" evidence="13">
    <location>
        <begin position="8"/>
        <end position="267"/>
    </location>
</feature>
<feature type="region of interest" description="Disordered" evidence="12">
    <location>
        <begin position="426"/>
        <end position="450"/>
    </location>
</feature>
<dbReference type="InterPro" id="IPR000719">
    <property type="entry name" value="Prot_kinase_dom"/>
</dbReference>
<evidence type="ECO:0000256" key="8">
    <source>
        <dbReference type="ARBA" id="ARBA00047899"/>
    </source>
</evidence>
<keyword evidence="7 10" id="KW-0067">ATP-binding</keyword>
<dbReference type="SMART" id="SM00220">
    <property type="entry name" value="S_TKc"/>
    <property type="match status" value="1"/>
</dbReference>
<evidence type="ECO:0000256" key="11">
    <source>
        <dbReference type="RuleBase" id="RU000304"/>
    </source>
</evidence>
<evidence type="ECO:0000256" key="10">
    <source>
        <dbReference type="PROSITE-ProRule" id="PRU10141"/>
    </source>
</evidence>
<dbReference type="EC" id="2.7.11.1" evidence="2"/>
<dbReference type="SUPFAM" id="SSF56112">
    <property type="entry name" value="Protein kinase-like (PK-like)"/>
    <property type="match status" value="1"/>
</dbReference>
<protein>
    <recommendedName>
        <fullName evidence="2">non-specific serine/threonine protein kinase</fullName>
        <ecNumber evidence="2">2.7.11.1</ecNumber>
    </recommendedName>
</protein>
<keyword evidence="4" id="KW-0808">Transferase</keyword>
<evidence type="ECO:0000259" key="13">
    <source>
        <dbReference type="PROSITE" id="PS50011"/>
    </source>
</evidence>
<evidence type="ECO:0000256" key="5">
    <source>
        <dbReference type="ARBA" id="ARBA00022741"/>
    </source>
</evidence>
<dbReference type="InterPro" id="IPR008271">
    <property type="entry name" value="Ser/Thr_kinase_AS"/>
</dbReference>
<comment type="catalytic activity">
    <reaction evidence="9">
        <text>L-seryl-[protein] + ATP = O-phospho-L-seryl-[protein] + ADP + H(+)</text>
        <dbReference type="Rhea" id="RHEA:17989"/>
        <dbReference type="Rhea" id="RHEA-COMP:9863"/>
        <dbReference type="Rhea" id="RHEA-COMP:11604"/>
        <dbReference type="ChEBI" id="CHEBI:15378"/>
        <dbReference type="ChEBI" id="CHEBI:29999"/>
        <dbReference type="ChEBI" id="CHEBI:30616"/>
        <dbReference type="ChEBI" id="CHEBI:83421"/>
        <dbReference type="ChEBI" id="CHEBI:456216"/>
        <dbReference type="EC" id="2.7.11.1"/>
    </reaction>
</comment>
<dbReference type="FunFam" id="1.10.510.10:FF:000571">
    <property type="entry name" value="Maternal embryonic leucine zipper kinase"/>
    <property type="match status" value="1"/>
</dbReference>
<keyword evidence="5 10" id="KW-0547">Nucleotide-binding</keyword>
<dbReference type="PROSITE" id="PS00108">
    <property type="entry name" value="PROTEIN_KINASE_ST"/>
    <property type="match status" value="1"/>
</dbReference>
<evidence type="ECO:0000256" key="3">
    <source>
        <dbReference type="ARBA" id="ARBA00022527"/>
    </source>
</evidence>
<dbReference type="PANTHER" id="PTHR24346">
    <property type="entry name" value="MAP/MICROTUBULE AFFINITY-REGULATING KINASE"/>
    <property type="match status" value="1"/>
</dbReference>
<dbReference type="InterPro" id="IPR011009">
    <property type="entry name" value="Kinase-like_dom_sf"/>
</dbReference>
<evidence type="ECO:0000256" key="9">
    <source>
        <dbReference type="ARBA" id="ARBA00048679"/>
    </source>
</evidence>
<dbReference type="EMBL" id="CAJPEX010005034">
    <property type="protein sequence ID" value="CAG0923364.1"/>
    <property type="molecule type" value="Genomic_DNA"/>
</dbReference>
<name>A0A7R9GI09_9CRUS</name>
<evidence type="ECO:0000256" key="7">
    <source>
        <dbReference type="ARBA" id="ARBA00022840"/>
    </source>
</evidence>
<dbReference type="EMBL" id="OA887071">
    <property type="protein sequence ID" value="CAD7283212.1"/>
    <property type="molecule type" value="Genomic_DNA"/>
</dbReference>
<dbReference type="Pfam" id="PF00069">
    <property type="entry name" value="Pkinase"/>
    <property type="match status" value="1"/>
</dbReference>
<dbReference type="Proteomes" id="UP000678499">
    <property type="component" value="Unassembled WGS sequence"/>
</dbReference>
<keyword evidence="3 11" id="KW-0723">Serine/threonine-protein kinase</keyword>
<evidence type="ECO:0000313" key="15">
    <source>
        <dbReference type="Proteomes" id="UP000678499"/>
    </source>
</evidence>
<proteinExistence type="inferred from homology"/>
<dbReference type="GO" id="GO:0004674">
    <property type="term" value="F:protein serine/threonine kinase activity"/>
    <property type="evidence" value="ECO:0007669"/>
    <property type="project" value="UniProtKB-KW"/>
</dbReference>
<evidence type="ECO:0000256" key="1">
    <source>
        <dbReference type="ARBA" id="ARBA00010791"/>
    </source>
</evidence>
<dbReference type="GO" id="GO:0035556">
    <property type="term" value="P:intracellular signal transduction"/>
    <property type="evidence" value="ECO:0007669"/>
    <property type="project" value="TreeGrafter"/>
</dbReference>
<evidence type="ECO:0000256" key="4">
    <source>
        <dbReference type="ARBA" id="ARBA00022679"/>
    </source>
</evidence>
<dbReference type="OrthoDB" id="539158at2759"/>
<dbReference type="GO" id="GO:0005737">
    <property type="term" value="C:cytoplasm"/>
    <property type="evidence" value="ECO:0007669"/>
    <property type="project" value="TreeGrafter"/>
</dbReference>
<dbReference type="PANTHER" id="PTHR24346:SF107">
    <property type="entry name" value="SERINE_THREONINE-PROTEIN KINASE CHK1"/>
    <property type="match status" value="1"/>
</dbReference>
<evidence type="ECO:0000313" key="14">
    <source>
        <dbReference type="EMBL" id="CAD7283212.1"/>
    </source>
</evidence>